<comment type="similarity">
    <text evidence="2">Belongs to the peptidase S54 family.</text>
</comment>
<feature type="domain" description="Peptidase S54 rhomboid" evidence="10">
    <location>
        <begin position="130"/>
        <end position="268"/>
    </location>
</feature>
<dbReference type="PANTHER" id="PTHR43066">
    <property type="entry name" value="RHOMBOID-RELATED PROTEIN"/>
    <property type="match status" value="1"/>
</dbReference>
<evidence type="ECO:0000256" key="9">
    <source>
        <dbReference type="SAM" id="Phobius"/>
    </source>
</evidence>
<reference evidence="12" key="1">
    <citation type="journal article" date="2019" name="Int. J. Syst. Evol. Microbiol.">
        <title>The Global Catalogue of Microorganisms (GCM) 10K type strain sequencing project: providing services to taxonomists for standard genome sequencing and annotation.</title>
        <authorList>
            <consortium name="The Broad Institute Genomics Platform"/>
            <consortium name="The Broad Institute Genome Sequencing Center for Infectious Disease"/>
            <person name="Wu L."/>
            <person name="Ma J."/>
        </authorList>
    </citation>
    <scope>NUCLEOTIDE SEQUENCE [LARGE SCALE GENOMIC DNA]</scope>
    <source>
        <strain evidence="12">CCUG 43114</strain>
    </source>
</reference>
<dbReference type="SUPFAM" id="SSF144091">
    <property type="entry name" value="Rhomboid-like"/>
    <property type="match status" value="1"/>
</dbReference>
<evidence type="ECO:0000313" key="12">
    <source>
        <dbReference type="Proteomes" id="UP001596122"/>
    </source>
</evidence>
<evidence type="ECO:0000256" key="3">
    <source>
        <dbReference type="ARBA" id="ARBA00022670"/>
    </source>
</evidence>
<protein>
    <submittedName>
        <fullName evidence="11">Rhomboid family intramembrane serine protease</fullName>
    </submittedName>
</protein>
<evidence type="ECO:0000313" key="11">
    <source>
        <dbReference type="EMBL" id="MFC5381231.1"/>
    </source>
</evidence>
<dbReference type="PANTHER" id="PTHR43066:SF1">
    <property type="entry name" value="RHOMBOID PROTEIN 2"/>
    <property type="match status" value="1"/>
</dbReference>
<feature type="compositionally biased region" description="Low complexity" evidence="8">
    <location>
        <begin position="1"/>
        <end position="10"/>
    </location>
</feature>
<evidence type="ECO:0000256" key="1">
    <source>
        <dbReference type="ARBA" id="ARBA00004141"/>
    </source>
</evidence>
<dbReference type="GO" id="GO:0006508">
    <property type="term" value="P:proteolysis"/>
    <property type="evidence" value="ECO:0007669"/>
    <property type="project" value="UniProtKB-KW"/>
</dbReference>
<evidence type="ECO:0000256" key="7">
    <source>
        <dbReference type="ARBA" id="ARBA00023136"/>
    </source>
</evidence>
<keyword evidence="4 9" id="KW-0812">Transmembrane</keyword>
<evidence type="ECO:0000256" key="8">
    <source>
        <dbReference type="SAM" id="MobiDB-lite"/>
    </source>
</evidence>
<feature type="transmembrane region" description="Helical" evidence="9">
    <location>
        <begin position="277"/>
        <end position="300"/>
    </location>
</feature>
<evidence type="ECO:0000256" key="4">
    <source>
        <dbReference type="ARBA" id="ARBA00022692"/>
    </source>
</evidence>
<evidence type="ECO:0000256" key="6">
    <source>
        <dbReference type="ARBA" id="ARBA00022989"/>
    </source>
</evidence>
<feature type="transmembrane region" description="Helical" evidence="9">
    <location>
        <begin position="173"/>
        <end position="192"/>
    </location>
</feature>
<comment type="caution">
    <text evidence="11">The sequence shown here is derived from an EMBL/GenBank/DDBJ whole genome shotgun (WGS) entry which is preliminary data.</text>
</comment>
<feature type="transmembrane region" description="Helical" evidence="9">
    <location>
        <begin position="254"/>
        <end position="270"/>
    </location>
</feature>
<evidence type="ECO:0000256" key="2">
    <source>
        <dbReference type="ARBA" id="ARBA00009045"/>
    </source>
</evidence>
<evidence type="ECO:0000259" key="10">
    <source>
        <dbReference type="Pfam" id="PF01694"/>
    </source>
</evidence>
<dbReference type="RefSeq" id="WP_340270681.1">
    <property type="nucleotide sequence ID" value="NZ_JBBEOG010000007.1"/>
</dbReference>
<dbReference type="InterPro" id="IPR035952">
    <property type="entry name" value="Rhomboid-like_sf"/>
</dbReference>
<accession>A0ABW0GSL2</accession>
<feature type="transmembrane region" description="Helical" evidence="9">
    <location>
        <begin position="144"/>
        <end position="161"/>
    </location>
</feature>
<keyword evidence="7 9" id="KW-0472">Membrane</keyword>
<keyword evidence="12" id="KW-1185">Reference proteome</keyword>
<organism evidence="11 12">
    <name type="scientific">Aquipuribacter nitratireducens</name>
    <dbReference type="NCBI Taxonomy" id="650104"/>
    <lineage>
        <taxon>Bacteria</taxon>
        <taxon>Bacillati</taxon>
        <taxon>Actinomycetota</taxon>
        <taxon>Actinomycetes</taxon>
        <taxon>Micrococcales</taxon>
        <taxon>Intrasporangiaceae</taxon>
        <taxon>Aquipuribacter</taxon>
    </lineage>
</organism>
<dbReference type="Gene3D" id="1.20.1540.10">
    <property type="entry name" value="Rhomboid-like"/>
    <property type="match status" value="1"/>
</dbReference>
<gene>
    <name evidence="11" type="ORF">ACFPJ6_10545</name>
</gene>
<keyword evidence="3 11" id="KW-0645">Protease</keyword>
<keyword evidence="6 9" id="KW-1133">Transmembrane helix</keyword>
<dbReference type="Proteomes" id="UP001596122">
    <property type="component" value="Unassembled WGS sequence"/>
</dbReference>
<evidence type="ECO:0000256" key="5">
    <source>
        <dbReference type="ARBA" id="ARBA00022801"/>
    </source>
</evidence>
<dbReference type="Pfam" id="PF01694">
    <property type="entry name" value="Rhomboid"/>
    <property type="match status" value="1"/>
</dbReference>
<feature type="transmembrane region" description="Helical" evidence="9">
    <location>
        <begin position="99"/>
        <end position="124"/>
    </location>
</feature>
<dbReference type="InterPro" id="IPR022764">
    <property type="entry name" value="Peptidase_S54_rhomboid_dom"/>
</dbReference>
<feature type="transmembrane region" description="Helical" evidence="9">
    <location>
        <begin position="198"/>
        <end position="220"/>
    </location>
</feature>
<proteinExistence type="inferred from homology"/>
<sequence length="307" mass="31308">MSSSPDTPGAAGTGDGPGPPPGGQADPPGHAAPPVCPRHPDRVSYVRCQRCERPTCPQCQRPAAVGIHCVDCVRADPAVRARTVVGAVHGGGRPLLTQALLVVLAVVYVLQLVVPGVTSTLGFSPVVSQSQPWRFLTAGLVHSPSFPFHLLLNGVALWVVGRELEPVLGRARLGAVLGVSTLASSVGVLWLTSPQSPAWAGLTVGASGAVFGLLGAGVVLDARRGAPFGRQLAVLGVLAVAGFLLPGISWQGHVGGLVGGLASAAVLLLAPRARRQAWQVAGLALVVLGLVGLVLLRWALVPDGLLF</sequence>
<feature type="transmembrane region" description="Helical" evidence="9">
    <location>
        <begin position="232"/>
        <end position="248"/>
    </location>
</feature>
<name>A0ABW0GSL2_9MICO</name>
<comment type="subcellular location">
    <subcellularLocation>
        <location evidence="1">Membrane</location>
        <topology evidence="1">Multi-pass membrane protein</topology>
    </subcellularLocation>
</comment>
<dbReference type="GO" id="GO:0008233">
    <property type="term" value="F:peptidase activity"/>
    <property type="evidence" value="ECO:0007669"/>
    <property type="project" value="UniProtKB-KW"/>
</dbReference>
<feature type="region of interest" description="Disordered" evidence="8">
    <location>
        <begin position="1"/>
        <end position="36"/>
    </location>
</feature>
<keyword evidence="5" id="KW-0378">Hydrolase</keyword>
<dbReference type="EMBL" id="JBHSLD010000009">
    <property type="protein sequence ID" value="MFC5381231.1"/>
    <property type="molecule type" value="Genomic_DNA"/>
</dbReference>